<comment type="caution">
    <text evidence="1">The sequence shown here is derived from an EMBL/GenBank/DDBJ whole genome shotgun (WGS) entry which is preliminary data.</text>
</comment>
<organism evidence="1 2">
    <name type="scientific">Sphingobium indicum BiD32</name>
    <dbReference type="NCBI Taxonomy" id="1301087"/>
    <lineage>
        <taxon>Bacteria</taxon>
        <taxon>Pseudomonadati</taxon>
        <taxon>Pseudomonadota</taxon>
        <taxon>Alphaproteobacteria</taxon>
        <taxon>Sphingomonadales</taxon>
        <taxon>Sphingomonadaceae</taxon>
        <taxon>Sphingobium</taxon>
    </lineage>
</organism>
<reference evidence="1 2" key="1">
    <citation type="submission" date="2013-03" db="EMBL/GenBank/DDBJ databases">
        <authorList>
            <person name="Le V."/>
        </authorList>
    </citation>
    <scope>NUCLEOTIDE SEQUENCE [LARGE SCALE GENOMIC DNA]</scope>
    <source>
        <strain evidence="1 2">BiD32</strain>
    </source>
</reference>
<sequence>MRDAKSYCAVLLDDNNRKPVARLHFNGITAKYVSTFDGKAETKHLISDLTDIYKLSSQILAQLKQLEGVGETA</sequence>
<dbReference type="Proteomes" id="UP000013201">
    <property type="component" value="Unassembled WGS sequence"/>
</dbReference>
<gene>
    <name evidence="1" type="ORF">EBBID32_40810</name>
</gene>
<dbReference type="EMBL" id="CAVK010000222">
    <property type="protein sequence ID" value="CCW19711.1"/>
    <property type="molecule type" value="Genomic_DNA"/>
</dbReference>
<proteinExistence type="predicted"/>
<protein>
    <submittedName>
        <fullName evidence="1">Prophage Lp2 protein 6</fullName>
    </submittedName>
</protein>
<evidence type="ECO:0000313" key="1">
    <source>
        <dbReference type="EMBL" id="CCW19711.1"/>
    </source>
</evidence>
<keyword evidence="2" id="KW-1185">Reference proteome</keyword>
<dbReference type="AlphaFoldDB" id="N1MRZ9"/>
<evidence type="ECO:0000313" key="2">
    <source>
        <dbReference type="Proteomes" id="UP000013201"/>
    </source>
</evidence>
<accession>N1MRZ9</accession>
<name>N1MRZ9_9SPHN</name>
<reference evidence="2" key="2">
    <citation type="submission" date="2013-04" db="EMBL/GenBank/DDBJ databases">
        <title>Bisphenol A degrading Sphingobium sp. strain BiD32.</title>
        <authorList>
            <person name="Nielsen J.L."/>
            <person name="Zhou N.A."/>
            <person name="Kjeldal H."/>
        </authorList>
    </citation>
    <scope>NUCLEOTIDE SEQUENCE [LARGE SCALE GENOMIC DNA]</scope>
    <source>
        <strain evidence="2">BiD32</strain>
    </source>
</reference>